<name>A0A852URF5_9ACTN</name>
<evidence type="ECO:0000313" key="2">
    <source>
        <dbReference type="EMBL" id="NYF37986.1"/>
    </source>
</evidence>
<dbReference type="InterPro" id="IPR001279">
    <property type="entry name" value="Metallo-B-lactamas"/>
</dbReference>
<dbReference type="Gene3D" id="3.60.15.10">
    <property type="entry name" value="Ribonuclease Z/Hydroxyacylglutathione hydrolase-like"/>
    <property type="match status" value="1"/>
</dbReference>
<feature type="domain" description="Metallo-beta-lactamase" evidence="1">
    <location>
        <begin position="13"/>
        <end position="223"/>
    </location>
</feature>
<dbReference type="RefSeq" id="WP_179817811.1">
    <property type="nucleotide sequence ID" value="NZ_JACCCO010000001.1"/>
</dbReference>
<organism evidence="2 3">
    <name type="scientific">Streptosporangium sandarakinum</name>
    <dbReference type="NCBI Taxonomy" id="1260955"/>
    <lineage>
        <taxon>Bacteria</taxon>
        <taxon>Bacillati</taxon>
        <taxon>Actinomycetota</taxon>
        <taxon>Actinomycetes</taxon>
        <taxon>Streptosporangiales</taxon>
        <taxon>Streptosporangiaceae</taxon>
        <taxon>Streptosporangium</taxon>
    </lineage>
</organism>
<dbReference type="InterPro" id="IPR036866">
    <property type="entry name" value="RibonucZ/Hydroxyglut_hydro"/>
</dbReference>
<accession>A0A852URF5</accession>
<dbReference type="PANTHER" id="PTHR43546">
    <property type="entry name" value="UPF0173 METAL-DEPENDENT HYDROLASE MJ1163-RELATED"/>
    <property type="match status" value="1"/>
</dbReference>
<sequence>MVDFPDSGVFFVGNATMLIRYDGFTLLTDPNFLHRGQRAYLGYGLTSRRRTDPAIQVEDLPPLDAVVLSHMHGDHWDRVARHGLDRSVPIVTTRQAARRLRRQGFGGAEGLSTWQERTLRRDGRTLKVTALPGRHAPGAAQVLLPPVMGSMLEFCRQDGSVGLRMYISGDTLMDRELLAPIPERYPDIDVGVVHLGGTMILGMMVTMDGAQGAEWLSLIGPGHAVPIHYDDYEAFSSGLDDFREEVERCGMSDRVRYLARGETCPLPVRTARSEAPASQRS</sequence>
<dbReference type="SMART" id="SM00849">
    <property type="entry name" value="Lactamase_B"/>
    <property type="match status" value="1"/>
</dbReference>
<protein>
    <submittedName>
        <fullName evidence="2">L-ascorbate metabolism protein UlaG (Beta-lactamase superfamily)</fullName>
    </submittedName>
</protein>
<dbReference type="InterPro" id="IPR050114">
    <property type="entry name" value="UPF0173_UPF0282_UlaG_hydrolase"/>
</dbReference>
<proteinExistence type="predicted"/>
<dbReference type="EMBL" id="JACCCO010000001">
    <property type="protein sequence ID" value="NYF37986.1"/>
    <property type="molecule type" value="Genomic_DNA"/>
</dbReference>
<dbReference type="Pfam" id="PF12706">
    <property type="entry name" value="Lactamase_B_2"/>
    <property type="match status" value="1"/>
</dbReference>
<dbReference type="PANTHER" id="PTHR43546:SF7">
    <property type="entry name" value="METALLO-BETA-LACTAMASE DOMAIN-CONTAINING PROTEIN"/>
    <property type="match status" value="1"/>
</dbReference>
<comment type="caution">
    <text evidence="2">The sequence shown here is derived from an EMBL/GenBank/DDBJ whole genome shotgun (WGS) entry which is preliminary data.</text>
</comment>
<dbReference type="Proteomes" id="UP000576393">
    <property type="component" value="Unassembled WGS sequence"/>
</dbReference>
<reference evidence="2 3" key="1">
    <citation type="submission" date="2020-07" db="EMBL/GenBank/DDBJ databases">
        <title>Sequencing the genomes of 1000 actinobacteria strains.</title>
        <authorList>
            <person name="Klenk H.-P."/>
        </authorList>
    </citation>
    <scope>NUCLEOTIDE SEQUENCE [LARGE SCALE GENOMIC DNA]</scope>
    <source>
        <strain evidence="2 3">DSM 45763</strain>
    </source>
</reference>
<dbReference type="AlphaFoldDB" id="A0A852URF5"/>
<dbReference type="SUPFAM" id="SSF56281">
    <property type="entry name" value="Metallo-hydrolase/oxidoreductase"/>
    <property type="match status" value="1"/>
</dbReference>
<evidence type="ECO:0000259" key="1">
    <source>
        <dbReference type="SMART" id="SM00849"/>
    </source>
</evidence>
<evidence type="ECO:0000313" key="3">
    <source>
        <dbReference type="Proteomes" id="UP000576393"/>
    </source>
</evidence>
<gene>
    <name evidence="2" type="ORF">HDA43_000145</name>
</gene>
<keyword evidence="3" id="KW-1185">Reference proteome</keyword>